<keyword evidence="1" id="KW-0433">Leucine-rich repeat</keyword>
<dbReference type="SUPFAM" id="SSF52540">
    <property type="entry name" value="P-loop containing nucleoside triphosphate hydrolases"/>
    <property type="match status" value="1"/>
</dbReference>
<dbReference type="Gramene" id="Jr06_21010_p1">
    <property type="protein sequence ID" value="cds.Jr06_21010_p1"/>
    <property type="gene ID" value="Jr06_21010"/>
</dbReference>
<name>A0A2I4G885_JUGRE</name>
<protein>
    <submittedName>
        <fullName evidence="6">Disease resistance protein RUN1-like</fullName>
    </submittedName>
</protein>
<feature type="domain" description="Disease resistance protein Roq1-like winged-helix" evidence="4">
    <location>
        <begin position="190"/>
        <end position="236"/>
    </location>
</feature>
<evidence type="ECO:0000256" key="1">
    <source>
        <dbReference type="ARBA" id="ARBA00022614"/>
    </source>
</evidence>
<dbReference type="InterPro" id="IPR044974">
    <property type="entry name" value="Disease_R_plants"/>
</dbReference>
<proteinExistence type="predicted"/>
<dbReference type="PANTHER" id="PTHR11017:SF570">
    <property type="entry name" value="DISEASE RESISTANCE PROTEIN (TIR-NBS CLASS)-RELATED"/>
    <property type="match status" value="1"/>
</dbReference>
<evidence type="ECO:0000259" key="3">
    <source>
        <dbReference type="Pfam" id="PF00931"/>
    </source>
</evidence>
<dbReference type="OrthoDB" id="1930487at2759"/>
<evidence type="ECO:0000313" key="5">
    <source>
        <dbReference type="Proteomes" id="UP000235220"/>
    </source>
</evidence>
<dbReference type="Pfam" id="PF00931">
    <property type="entry name" value="NB-ARC"/>
    <property type="match status" value="1"/>
</dbReference>
<dbReference type="PANTHER" id="PTHR11017">
    <property type="entry name" value="LEUCINE-RICH REPEAT-CONTAINING PROTEIN"/>
    <property type="match status" value="1"/>
</dbReference>
<dbReference type="Gene3D" id="3.40.50.300">
    <property type="entry name" value="P-loop containing nucleotide triphosphate hydrolases"/>
    <property type="match status" value="1"/>
</dbReference>
<dbReference type="GeneID" id="109005570"/>
<keyword evidence="5" id="KW-1185">Reference proteome</keyword>
<accession>A0A2I4G885</accession>
<dbReference type="Pfam" id="PF23282">
    <property type="entry name" value="WHD_ROQ1"/>
    <property type="match status" value="1"/>
</dbReference>
<dbReference type="InterPro" id="IPR002182">
    <property type="entry name" value="NB-ARC"/>
</dbReference>
<evidence type="ECO:0000313" key="6">
    <source>
        <dbReference type="RefSeq" id="XP_018840111.1"/>
    </source>
</evidence>
<organism evidence="5 6">
    <name type="scientific">Juglans regia</name>
    <name type="common">English walnut</name>
    <dbReference type="NCBI Taxonomy" id="51240"/>
    <lineage>
        <taxon>Eukaryota</taxon>
        <taxon>Viridiplantae</taxon>
        <taxon>Streptophyta</taxon>
        <taxon>Embryophyta</taxon>
        <taxon>Tracheophyta</taxon>
        <taxon>Spermatophyta</taxon>
        <taxon>Magnoliopsida</taxon>
        <taxon>eudicotyledons</taxon>
        <taxon>Gunneridae</taxon>
        <taxon>Pentapetalae</taxon>
        <taxon>rosids</taxon>
        <taxon>fabids</taxon>
        <taxon>Fagales</taxon>
        <taxon>Juglandaceae</taxon>
        <taxon>Juglans</taxon>
    </lineage>
</organism>
<sequence>MVGILGVGGIGKTTLAKSIYNSIAFGFEASCFLENVSDTANQMHGVVQLQGTLLYKIFGDCKSLIVDNIATRITTIKHMLRSKRVLLILDGVDHLNQLETLARGHDWFGEGSRIIITTRDQHLLPTHGVDSTYKMRGLNHDDAFKLFCWHAFKRNKPNDDYGEFVEQIIDYAGSLPLVLTSDLYGRREKETLHSFGFCPKFLIPRLKEKCLISKDFDKRLQMHDLLRDMGREVVRQELAKNLGTRSRLFFPEDVRDVLEEDMGTGSVEAIVVDVPEGDGMIRLRSKPFKKMKRL</sequence>
<gene>
    <name evidence="6" type="primary">LOC109005570</name>
</gene>
<reference evidence="6" key="1">
    <citation type="submission" date="2025-08" db="UniProtKB">
        <authorList>
            <consortium name="RefSeq"/>
        </authorList>
    </citation>
    <scope>IDENTIFICATION</scope>
    <source>
        <tissue evidence="6">Leaves</tissue>
    </source>
</reference>
<keyword evidence="2" id="KW-0677">Repeat</keyword>
<dbReference type="Proteomes" id="UP000235220">
    <property type="component" value="Chromosome 6"/>
</dbReference>
<dbReference type="PRINTS" id="PR00364">
    <property type="entry name" value="DISEASERSIST"/>
</dbReference>
<dbReference type="InterPro" id="IPR027417">
    <property type="entry name" value="P-loop_NTPase"/>
</dbReference>
<dbReference type="GO" id="GO:0006952">
    <property type="term" value="P:defense response"/>
    <property type="evidence" value="ECO:0007669"/>
    <property type="project" value="InterPro"/>
</dbReference>
<dbReference type="RefSeq" id="XP_018840111.1">
    <property type="nucleotide sequence ID" value="XM_018984566.1"/>
</dbReference>
<dbReference type="STRING" id="51240.A0A2I4G885"/>
<dbReference type="AlphaFoldDB" id="A0A2I4G885"/>
<dbReference type="InterPro" id="IPR058192">
    <property type="entry name" value="WHD_ROQ1-like"/>
</dbReference>
<dbReference type="KEGG" id="jre:109005570"/>
<dbReference type="GO" id="GO:0043531">
    <property type="term" value="F:ADP binding"/>
    <property type="evidence" value="ECO:0007669"/>
    <property type="project" value="InterPro"/>
</dbReference>
<feature type="domain" description="NB-ARC" evidence="3">
    <location>
        <begin position="1"/>
        <end position="155"/>
    </location>
</feature>
<evidence type="ECO:0000259" key="4">
    <source>
        <dbReference type="Pfam" id="PF23282"/>
    </source>
</evidence>
<evidence type="ECO:0000256" key="2">
    <source>
        <dbReference type="ARBA" id="ARBA00022737"/>
    </source>
</evidence>